<organism evidence="1 2">
    <name type="scientific">Clostridium omnivorum</name>
    <dbReference type="NCBI Taxonomy" id="1604902"/>
    <lineage>
        <taxon>Bacteria</taxon>
        <taxon>Bacillati</taxon>
        <taxon>Bacillota</taxon>
        <taxon>Clostridia</taxon>
        <taxon>Eubacteriales</taxon>
        <taxon>Clostridiaceae</taxon>
        <taxon>Clostridium</taxon>
    </lineage>
</organism>
<evidence type="ECO:0000313" key="2">
    <source>
        <dbReference type="Proteomes" id="UP001208567"/>
    </source>
</evidence>
<name>A0ABQ5N6K8_9CLOT</name>
<keyword evidence="2" id="KW-1185">Reference proteome</keyword>
<reference evidence="1 2" key="1">
    <citation type="journal article" date="2024" name="Int. J. Syst. Evol. Microbiol.">
        <title>Clostridium omnivorum sp. nov., isolated from anoxic soil under the treatment of reductive soil disinfestation.</title>
        <authorList>
            <person name="Ueki A."/>
            <person name="Tonouchi A."/>
            <person name="Kaku N."/>
            <person name="Honma S."/>
            <person name="Ueki K."/>
        </authorList>
    </citation>
    <scope>NUCLEOTIDE SEQUENCE [LARGE SCALE GENOMIC DNA]</scope>
    <source>
        <strain evidence="1 2">E14</strain>
    </source>
</reference>
<sequence>MLTIIKIPRIMNFKQSGIAKKRKFNKNPYQEKLRDWPEEASATTCFIRMQGAKSSRIKF</sequence>
<proteinExistence type="predicted"/>
<evidence type="ECO:0000313" key="1">
    <source>
        <dbReference type="EMBL" id="GLC30842.1"/>
    </source>
</evidence>
<dbReference type="EMBL" id="BRXR01000001">
    <property type="protein sequence ID" value="GLC30842.1"/>
    <property type="molecule type" value="Genomic_DNA"/>
</dbReference>
<gene>
    <name evidence="1" type="ORF">bsdE14_22520</name>
</gene>
<protein>
    <submittedName>
        <fullName evidence="1">Uncharacterized protein</fullName>
    </submittedName>
</protein>
<accession>A0ABQ5N6K8</accession>
<dbReference type="Proteomes" id="UP001208567">
    <property type="component" value="Unassembled WGS sequence"/>
</dbReference>
<comment type="caution">
    <text evidence="1">The sequence shown here is derived from an EMBL/GenBank/DDBJ whole genome shotgun (WGS) entry which is preliminary data.</text>
</comment>